<dbReference type="SUPFAM" id="SSF55797">
    <property type="entry name" value="PR-1-like"/>
    <property type="match status" value="1"/>
</dbReference>
<evidence type="ECO:0000259" key="2">
    <source>
        <dbReference type="Pfam" id="PF00188"/>
    </source>
</evidence>
<gene>
    <name evidence="3" type="ORF">FSB76_12235</name>
</gene>
<accession>A0A5B8VYJ7</accession>
<organism evidence="3 4">
    <name type="scientific">Mucilaginibacter ginsenosidivorax</name>
    <dbReference type="NCBI Taxonomy" id="862126"/>
    <lineage>
        <taxon>Bacteria</taxon>
        <taxon>Pseudomonadati</taxon>
        <taxon>Bacteroidota</taxon>
        <taxon>Sphingobacteriia</taxon>
        <taxon>Sphingobacteriales</taxon>
        <taxon>Sphingobacteriaceae</taxon>
        <taxon>Mucilaginibacter</taxon>
    </lineage>
</organism>
<sequence length="277" mass="30624">MLSFSITPLRNICEVAKTIKPAATASIMGINVAKLRGRLWYIYIVAALLLLVSTFYWPIFFFNPQNSNTKNYRVGEILSGTTILKSAGASQNRSPRANKNSVAISLLANDSLNNVATAIIQENYMKLALAIANKKRAVGCKCGIVEMGPAEPLSWNDSLFKAAYLHAADMAKLNYFSHISKDGRNATARIIKAGYNYQGFKSFVAGENIAEGQESLPEVFEDWFKSEGHCKNLMNPKFKEIGLAMVNGYWVMDFGGRVVFSEAEQEQIKKGDLKVAE</sequence>
<keyword evidence="1" id="KW-1133">Transmembrane helix</keyword>
<dbReference type="PANTHER" id="PTHR31157">
    <property type="entry name" value="SCP DOMAIN-CONTAINING PROTEIN"/>
    <property type="match status" value="1"/>
</dbReference>
<evidence type="ECO:0000313" key="3">
    <source>
        <dbReference type="EMBL" id="QEC76680.1"/>
    </source>
</evidence>
<dbReference type="Proteomes" id="UP000321362">
    <property type="component" value="Chromosome"/>
</dbReference>
<keyword evidence="1" id="KW-0472">Membrane</keyword>
<keyword evidence="4" id="KW-1185">Reference proteome</keyword>
<dbReference type="KEGG" id="mgk:FSB76_12235"/>
<dbReference type="InterPro" id="IPR035940">
    <property type="entry name" value="CAP_sf"/>
</dbReference>
<dbReference type="Gene3D" id="3.40.33.10">
    <property type="entry name" value="CAP"/>
    <property type="match status" value="1"/>
</dbReference>
<name>A0A5B8VYJ7_9SPHI</name>
<dbReference type="CDD" id="cd05379">
    <property type="entry name" value="CAP_bacterial"/>
    <property type="match status" value="1"/>
</dbReference>
<protein>
    <submittedName>
        <fullName evidence="3">CAP domain-containing protein</fullName>
    </submittedName>
</protein>
<feature type="domain" description="SCP" evidence="2">
    <location>
        <begin position="149"/>
        <end position="251"/>
    </location>
</feature>
<dbReference type="PANTHER" id="PTHR31157:SF1">
    <property type="entry name" value="SCP DOMAIN-CONTAINING PROTEIN"/>
    <property type="match status" value="1"/>
</dbReference>
<evidence type="ECO:0000313" key="4">
    <source>
        <dbReference type="Proteomes" id="UP000321362"/>
    </source>
</evidence>
<dbReference type="InterPro" id="IPR014044">
    <property type="entry name" value="CAP_dom"/>
</dbReference>
<dbReference type="EMBL" id="CP042437">
    <property type="protein sequence ID" value="QEC76680.1"/>
    <property type="molecule type" value="Genomic_DNA"/>
</dbReference>
<reference evidence="3 4" key="1">
    <citation type="journal article" date="2013" name="J. Microbiol.">
        <title>Mucilaginibacter ginsenosidivorax sp. nov., with ginsenoside converting activity isolated from sediment.</title>
        <authorList>
            <person name="Kim J.K."/>
            <person name="Choi T.E."/>
            <person name="Liu Q.M."/>
            <person name="Park H.Y."/>
            <person name="Yi T.H."/>
            <person name="Yoon M.H."/>
            <person name="Kim S.C."/>
            <person name="Im W.T."/>
        </authorList>
    </citation>
    <scope>NUCLEOTIDE SEQUENCE [LARGE SCALE GENOMIC DNA]</scope>
    <source>
        <strain evidence="3 4">KHI28</strain>
    </source>
</reference>
<proteinExistence type="predicted"/>
<dbReference type="Pfam" id="PF00188">
    <property type="entry name" value="CAP"/>
    <property type="match status" value="1"/>
</dbReference>
<keyword evidence="1" id="KW-0812">Transmembrane</keyword>
<dbReference type="AlphaFoldDB" id="A0A5B8VYJ7"/>
<feature type="transmembrane region" description="Helical" evidence="1">
    <location>
        <begin position="40"/>
        <end position="62"/>
    </location>
</feature>
<evidence type="ECO:0000256" key="1">
    <source>
        <dbReference type="SAM" id="Phobius"/>
    </source>
</evidence>